<keyword evidence="4" id="KW-1185">Reference proteome</keyword>
<accession>A0ABX0GI58</accession>
<dbReference type="Pfam" id="PF00535">
    <property type="entry name" value="Glycos_transf_2"/>
    <property type="match status" value="1"/>
</dbReference>
<keyword evidence="1" id="KW-1133">Transmembrane helix</keyword>
<keyword evidence="1" id="KW-0472">Membrane</keyword>
<evidence type="ECO:0000313" key="4">
    <source>
        <dbReference type="Proteomes" id="UP000697802"/>
    </source>
</evidence>
<dbReference type="Gene3D" id="3.90.550.10">
    <property type="entry name" value="Spore Coat Polysaccharide Biosynthesis Protein SpsA, Chain A"/>
    <property type="match status" value="1"/>
</dbReference>
<dbReference type="EMBL" id="PUJU01000012">
    <property type="protein sequence ID" value="NHB87594.1"/>
    <property type="molecule type" value="Genomic_DNA"/>
</dbReference>
<feature type="transmembrane region" description="Helical" evidence="1">
    <location>
        <begin position="303"/>
        <end position="323"/>
    </location>
</feature>
<feature type="transmembrane region" description="Helical" evidence="1">
    <location>
        <begin position="271"/>
        <end position="291"/>
    </location>
</feature>
<organism evidence="3 4">
    <name type="scientific">Photorhabdus tasmaniensis</name>
    <dbReference type="NCBI Taxonomy" id="1004159"/>
    <lineage>
        <taxon>Bacteria</taxon>
        <taxon>Pseudomonadati</taxon>
        <taxon>Pseudomonadota</taxon>
        <taxon>Gammaproteobacteria</taxon>
        <taxon>Enterobacterales</taxon>
        <taxon>Morganellaceae</taxon>
        <taxon>Photorhabdus</taxon>
    </lineage>
</organism>
<gene>
    <name evidence="3" type="ORF">C5471_07670</name>
</gene>
<reference evidence="3 4" key="1">
    <citation type="submission" date="2018-02" db="EMBL/GenBank/DDBJ databases">
        <authorList>
            <person name="Machado R.A."/>
        </authorList>
    </citation>
    <scope>NUCLEOTIDE SEQUENCE [LARGE SCALE GENOMIC DNA]</scope>
    <source>
        <strain evidence="3 4">T327</strain>
    </source>
</reference>
<evidence type="ECO:0000259" key="2">
    <source>
        <dbReference type="Pfam" id="PF00535"/>
    </source>
</evidence>
<dbReference type="InterPro" id="IPR029044">
    <property type="entry name" value="Nucleotide-diphossugar_trans"/>
</dbReference>
<sequence length="329" mass="37707">MMSNNPEISLLMVARNSENSILNALRSYTKQTFRNSEIIFVDGLSTDKTKKLAVEFLSQQELPFQILDNPKKNLAAGWNIAIREAKGKYILRIDAHATIEKDYVSLALASLENISSLNVAGIGGVLRNKSTSNFGKYVMDFYCCPFGVGNSPFRIKSSGVKETDTAVFAIYNKEICIKNNLFNENLKRNQDIEFHKKLIKAGYSLYTNYNMVSNYFVRSTFTQFCKKAFSDGEWVIRSKNFYLRHIIPLLFTLYMVFLSALLIFFSEEESILLLYLVPLIVYILSCLIFSLQYSKQHMFKKLGLMPLFFSYHISYGFGSIIGITKLLNY</sequence>
<evidence type="ECO:0000313" key="3">
    <source>
        <dbReference type="EMBL" id="NHB87594.1"/>
    </source>
</evidence>
<proteinExistence type="predicted"/>
<dbReference type="InterPro" id="IPR001173">
    <property type="entry name" value="Glyco_trans_2-like"/>
</dbReference>
<dbReference type="RefSeq" id="WP_133814036.1">
    <property type="nucleotide sequence ID" value="NZ_CAWPIF010000012.1"/>
</dbReference>
<comment type="caution">
    <text evidence="3">The sequence shown here is derived from an EMBL/GenBank/DDBJ whole genome shotgun (WGS) entry which is preliminary data.</text>
</comment>
<feature type="domain" description="Glycosyltransferase 2-like" evidence="2">
    <location>
        <begin position="9"/>
        <end position="116"/>
    </location>
</feature>
<dbReference type="CDD" id="cd02525">
    <property type="entry name" value="Succinoglycan_BP_ExoA"/>
    <property type="match status" value="1"/>
</dbReference>
<dbReference type="SUPFAM" id="SSF53448">
    <property type="entry name" value="Nucleotide-diphospho-sugar transferases"/>
    <property type="match status" value="1"/>
</dbReference>
<feature type="transmembrane region" description="Helical" evidence="1">
    <location>
        <begin position="246"/>
        <end position="265"/>
    </location>
</feature>
<dbReference type="InterPro" id="IPR050834">
    <property type="entry name" value="Glycosyltransf_2"/>
</dbReference>
<evidence type="ECO:0000256" key="1">
    <source>
        <dbReference type="SAM" id="Phobius"/>
    </source>
</evidence>
<keyword evidence="1" id="KW-0812">Transmembrane</keyword>
<dbReference type="PANTHER" id="PTHR43685:SF2">
    <property type="entry name" value="GLYCOSYLTRANSFERASE 2-LIKE DOMAIN-CONTAINING PROTEIN"/>
    <property type="match status" value="1"/>
</dbReference>
<protein>
    <submittedName>
        <fullName evidence="3">Glycosyltransferase family 2 protein</fullName>
    </submittedName>
</protein>
<dbReference type="PANTHER" id="PTHR43685">
    <property type="entry name" value="GLYCOSYLTRANSFERASE"/>
    <property type="match status" value="1"/>
</dbReference>
<name>A0ABX0GI58_9GAMM</name>
<dbReference type="Proteomes" id="UP000697802">
    <property type="component" value="Unassembled WGS sequence"/>
</dbReference>